<keyword evidence="6" id="KW-1185">Reference proteome</keyword>
<keyword evidence="2 3" id="KW-0823">Tryptophan catabolism</keyword>
<sequence>MSSTTDDAEVLRDIKYSDKSSRNVLNVCVIDKEPSQEKLWVIYIHGGAWRDPRINASSFDKTQSLLLSSNVRPRLSGLASIDYRLSPHPDFPPDHPEFPSDSAHPSRTSHHPDHINDILTAITYLQDQYKFTSNYILTGHSCGATLALQVAMSRFWLRTGPSSTPFDSSVSKPIAPISVLGLEGIYDLSALIAHNSSIPAYSDFTIGAFGPQHQAPAQGLRQVDVWANVSPTSGDYKDSTWPEGRYVLIAHSRQDELVEWEQVDLIERTFKHRGYGRWVKKHGRYSGQLGDRRFEIMELTGQHHEVWEKGDEVKRAIECAVLRTTQLPEMQQ</sequence>
<dbReference type="GO" id="GO:0019441">
    <property type="term" value="P:L-tryptophan catabolic process to kynurenine"/>
    <property type="evidence" value="ECO:0007669"/>
    <property type="project" value="UniProtKB-UniRule"/>
</dbReference>
<feature type="active site" evidence="3">
    <location>
        <position position="255"/>
    </location>
</feature>
<dbReference type="EC" id="3.5.1.9" evidence="3"/>
<comment type="catalytic activity">
    <reaction evidence="3">
        <text>N-formyl-L-kynurenine + H2O = L-kynurenine + formate + H(+)</text>
        <dbReference type="Rhea" id="RHEA:13009"/>
        <dbReference type="ChEBI" id="CHEBI:15377"/>
        <dbReference type="ChEBI" id="CHEBI:15378"/>
        <dbReference type="ChEBI" id="CHEBI:15740"/>
        <dbReference type="ChEBI" id="CHEBI:57959"/>
        <dbReference type="ChEBI" id="CHEBI:58629"/>
        <dbReference type="EC" id="3.5.1.9"/>
    </reaction>
</comment>
<dbReference type="Gene3D" id="3.40.50.1820">
    <property type="entry name" value="alpha/beta hydrolase"/>
    <property type="match status" value="1"/>
</dbReference>
<feature type="short sequence motif" description="HGGXW" evidence="3">
    <location>
        <begin position="45"/>
        <end position="49"/>
    </location>
</feature>
<dbReference type="UniPathway" id="UPA00333">
    <property type="reaction ID" value="UER00454"/>
</dbReference>
<dbReference type="Proteomes" id="UP000243723">
    <property type="component" value="Unassembled WGS sequence"/>
</dbReference>
<dbReference type="GO" id="GO:0034354">
    <property type="term" value="P:'de novo' NAD+ biosynthetic process from L-tryptophan"/>
    <property type="evidence" value="ECO:0007669"/>
    <property type="project" value="UniProtKB-UniRule"/>
</dbReference>
<organism evidence="5 6">
    <name type="scientific">Elsinoe australis</name>
    <dbReference type="NCBI Taxonomy" id="40998"/>
    <lineage>
        <taxon>Eukaryota</taxon>
        <taxon>Fungi</taxon>
        <taxon>Dikarya</taxon>
        <taxon>Ascomycota</taxon>
        <taxon>Pezizomycotina</taxon>
        <taxon>Dothideomycetes</taxon>
        <taxon>Dothideomycetidae</taxon>
        <taxon>Myriangiales</taxon>
        <taxon>Elsinoaceae</taxon>
        <taxon>Elsinoe</taxon>
    </lineage>
</organism>
<name>A0A2P7YNH6_9PEZI</name>
<evidence type="ECO:0000313" key="6">
    <source>
        <dbReference type="Proteomes" id="UP000243723"/>
    </source>
</evidence>
<dbReference type="OrthoDB" id="420264at2759"/>
<gene>
    <name evidence="5" type="ORF">B9Z65_2265</name>
</gene>
<feature type="compositionally biased region" description="Basic and acidic residues" evidence="4">
    <location>
        <begin position="89"/>
        <end position="98"/>
    </location>
</feature>
<protein>
    <recommendedName>
        <fullName evidence="3">Kynurenine formamidase</fullName>
        <shortName evidence="3">KFA</shortName>
        <shortName evidence="3">KFase</shortName>
        <ecNumber evidence="3">3.5.1.9</ecNumber>
    </recommendedName>
    <alternativeName>
        <fullName evidence="3">Arylformamidase</fullName>
    </alternativeName>
    <alternativeName>
        <fullName evidence="3">N-formylkynurenine formamidase</fullName>
        <shortName evidence="3">FKF</shortName>
    </alternativeName>
</protein>
<evidence type="ECO:0000313" key="5">
    <source>
        <dbReference type="EMBL" id="PSK37523.1"/>
    </source>
</evidence>
<dbReference type="HAMAP" id="MF_03014">
    <property type="entry name" value="KFase"/>
    <property type="match status" value="1"/>
</dbReference>
<accession>A0A2P7YNH6</accession>
<comment type="subunit">
    <text evidence="3">Homodimer.</text>
</comment>
<feature type="region of interest" description="Disordered" evidence="4">
    <location>
        <begin position="89"/>
        <end position="110"/>
    </location>
</feature>
<comment type="caution">
    <text evidence="5">The sequence shown here is derived from an EMBL/GenBank/DDBJ whole genome shotgun (WGS) entry which is preliminary data.</text>
</comment>
<comment type="similarity">
    <text evidence="3">Belongs to the kynurenine formamidase family.</text>
</comment>
<keyword evidence="1 3" id="KW-0378">Hydrolase</keyword>
<evidence type="ECO:0000256" key="3">
    <source>
        <dbReference type="HAMAP-Rule" id="MF_03014"/>
    </source>
</evidence>
<evidence type="ECO:0000256" key="1">
    <source>
        <dbReference type="ARBA" id="ARBA00022801"/>
    </source>
</evidence>
<dbReference type="AlphaFoldDB" id="A0A2P7YNH6"/>
<dbReference type="InterPro" id="IPR029058">
    <property type="entry name" value="AB_hydrolase_fold"/>
</dbReference>
<feature type="active site" evidence="3">
    <location>
        <position position="303"/>
    </location>
</feature>
<evidence type="ECO:0000256" key="2">
    <source>
        <dbReference type="ARBA" id="ARBA00023079"/>
    </source>
</evidence>
<comment type="pathway">
    <text evidence="3">Amino-acid degradation; L-tryptophan degradation via kynurenine pathway; L-kynurenine from L-tryptophan: step 2/2.</text>
</comment>
<comment type="domain">
    <text evidence="3">The main chain amide nitrogen atoms of the second glycine and its adjacent residue in the HGGXW motif define the oxyanion hole, and stabilize the oxyanion that forms during the nucleophilic attack by the catalytic serine during substrate cleavage.</text>
</comment>
<dbReference type="SUPFAM" id="SSF53474">
    <property type="entry name" value="alpha/beta-Hydrolases"/>
    <property type="match status" value="1"/>
</dbReference>
<evidence type="ECO:0000256" key="4">
    <source>
        <dbReference type="SAM" id="MobiDB-lite"/>
    </source>
</evidence>
<feature type="active site" description="Nucleophile" evidence="3">
    <location>
        <position position="141"/>
    </location>
</feature>
<dbReference type="STRING" id="40998.A0A2P7YNH6"/>
<dbReference type="InterPro" id="IPR050300">
    <property type="entry name" value="GDXG_lipolytic_enzyme"/>
</dbReference>
<dbReference type="PANTHER" id="PTHR48081:SF33">
    <property type="entry name" value="KYNURENINE FORMAMIDASE"/>
    <property type="match status" value="1"/>
</dbReference>
<reference evidence="5 6" key="1">
    <citation type="submission" date="2017-05" db="EMBL/GenBank/DDBJ databases">
        <title>Draft genome sequence of Elsinoe australis.</title>
        <authorList>
            <person name="Cheng Q."/>
        </authorList>
    </citation>
    <scope>NUCLEOTIDE SEQUENCE [LARGE SCALE GENOMIC DNA]</scope>
    <source>
        <strain evidence="5 6">NL1</strain>
    </source>
</reference>
<proteinExistence type="inferred from homology"/>
<comment type="function">
    <text evidence="3">Catalyzes the hydrolysis of N-formyl-L-kynurenine to L-kynurenine, the second step in the kynurenine pathway of tryptophan degradation. Kynurenine may be further oxidized to nicotinic acid, NAD(H) and NADP(H). Required for elimination of toxic metabolites.</text>
</comment>
<dbReference type="PANTHER" id="PTHR48081">
    <property type="entry name" value="AB HYDROLASE SUPERFAMILY PROTEIN C4A8.06C"/>
    <property type="match status" value="1"/>
</dbReference>
<dbReference type="GO" id="GO:0004061">
    <property type="term" value="F:arylformamidase activity"/>
    <property type="evidence" value="ECO:0007669"/>
    <property type="project" value="UniProtKB-UniRule"/>
</dbReference>
<dbReference type="InterPro" id="IPR027519">
    <property type="entry name" value="KFase_ver/fungi-typ"/>
</dbReference>
<dbReference type="EMBL" id="NHZQ01000412">
    <property type="protein sequence ID" value="PSK37523.1"/>
    <property type="molecule type" value="Genomic_DNA"/>
</dbReference>